<keyword evidence="3" id="KW-1185">Reference proteome</keyword>
<feature type="region of interest" description="Disordered" evidence="1">
    <location>
        <begin position="98"/>
        <end position="170"/>
    </location>
</feature>
<accession>A0A8R1EE48</accession>
<feature type="compositionally biased region" description="Polar residues" evidence="1">
    <location>
        <begin position="25"/>
        <end position="36"/>
    </location>
</feature>
<evidence type="ECO:0000313" key="2">
    <source>
        <dbReference type="EnsemblMetazoa" id="CJA31915.1"/>
    </source>
</evidence>
<feature type="compositionally biased region" description="Basic and acidic residues" evidence="1">
    <location>
        <begin position="1"/>
        <end position="21"/>
    </location>
</feature>
<feature type="compositionally biased region" description="Polar residues" evidence="1">
    <location>
        <begin position="115"/>
        <end position="129"/>
    </location>
</feature>
<reference evidence="3" key="1">
    <citation type="submission" date="2010-08" db="EMBL/GenBank/DDBJ databases">
        <authorList>
            <consortium name="Caenorhabditis japonica Sequencing Consortium"/>
            <person name="Wilson R.K."/>
        </authorList>
    </citation>
    <scope>NUCLEOTIDE SEQUENCE [LARGE SCALE GENOMIC DNA]</scope>
    <source>
        <strain evidence="3">DF5081</strain>
    </source>
</reference>
<dbReference type="Proteomes" id="UP000005237">
    <property type="component" value="Unassembled WGS sequence"/>
</dbReference>
<evidence type="ECO:0000313" key="3">
    <source>
        <dbReference type="Proteomes" id="UP000005237"/>
    </source>
</evidence>
<sequence>MPVMRHKENPPSSASDHESSKRFSRTSFGTPATTLQEEAVRSVNPPAKSVRMEINFDDVPSMPSEPKPPKKSNATAFTVNLGEEKEVSLQEAARNLAENRRKIKLAKSTSHDRTPSTPESLAASKTNKNYLLERLLTGKVNSNEEEEPEDSTEEHRDFDARSEALTFVIG</sequence>
<protein>
    <submittedName>
        <fullName evidence="2">Uncharacterized protein</fullName>
    </submittedName>
</protein>
<feature type="region of interest" description="Disordered" evidence="1">
    <location>
        <begin position="1"/>
        <end position="79"/>
    </location>
</feature>
<organism evidence="2 3">
    <name type="scientific">Caenorhabditis japonica</name>
    <dbReference type="NCBI Taxonomy" id="281687"/>
    <lineage>
        <taxon>Eukaryota</taxon>
        <taxon>Metazoa</taxon>
        <taxon>Ecdysozoa</taxon>
        <taxon>Nematoda</taxon>
        <taxon>Chromadorea</taxon>
        <taxon>Rhabditida</taxon>
        <taxon>Rhabditina</taxon>
        <taxon>Rhabditomorpha</taxon>
        <taxon>Rhabditoidea</taxon>
        <taxon>Rhabditidae</taxon>
        <taxon>Peloderinae</taxon>
        <taxon>Caenorhabditis</taxon>
    </lineage>
</organism>
<dbReference type="EnsemblMetazoa" id="CJA31915.1">
    <property type="protein sequence ID" value="CJA31915.1"/>
    <property type="gene ID" value="WBGene00207762"/>
</dbReference>
<name>A0A8R1EE48_CAEJA</name>
<feature type="compositionally biased region" description="Acidic residues" evidence="1">
    <location>
        <begin position="143"/>
        <end position="152"/>
    </location>
</feature>
<dbReference type="AlphaFoldDB" id="A0A8R1EE48"/>
<reference evidence="2" key="2">
    <citation type="submission" date="2022-06" db="UniProtKB">
        <authorList>
            <consortium name="EnsemblMetazoa"/>
        </authorList>
    </citation>
    <scope>IDENTIFICATION</scope>
    <source>
        <strain evidence="2">DF5081</strain>
    </source>
</reference>
<feature type="compositionally biased region" description="Basic and acidic residues" evidence="1">
    <location>
        <begin position="153"/>
        <end position="162"/>
    </location>
</feature>
<evidence type="ECO:0000256" key="1">
    <source>
        <dbReference type="SAM" id="MobiDB-lite"/>
    </source>
</evidence>
<proteinExistence type="predicted"/>